<dbReference type="InterPro" id="IPR028005">
    <property type="entry name" value="AcTrfase_ESCO_Znf_dom"/>
</dbReference>
<dbReference type="Proteomes" id="UP001157418">
    <property type="component" value="Unassembled WGS sequence"/>
</dbReference>
<evidence type="ECO:0000313" key="12">
    <source>
        <dbReference type="EMBL" id="CAH1454346.1"/>
    </source>
</evidence>
<organism evidence="12 13">
    <name type="scientific">Lactuca virosa</name>
    <dbReference type="NCBI Taxonomy" id="75947"/>
    <lineage>
        <taxon>Eukaryota</taxon>
        <taxon>Viridiplantae</taxon>
        <taxon>Streptophyta</taxon>
        <taxon>Embryophyta</taxon>
        <taxon>Tracheophyta</taxon>
        <taxon>Spermatophyta</taxon>
        <taxon>Magnoliopsida</taxon>
        <taxon>eudicotyledons</taxon>
        <taxon>Gunneridae</taxon>
        <taxon>Pentapetalae</taxon>
        <taxon>asterids</taxon>
        <taxon>campanulids</taxon>
        <taxon>Asterales</taxon>
        <taxon>Asteraceae</taxon>
        <taxon>Cichorioideae</taxon>
        <taxon>Cichorieae</taxon>
        <taxon>Lactucinae</taxon>
        <taxon>Lactuca</taxon>
    </lineage>
</organism>
<evidence type="ECO:0000256" key="3">
    <source>
        <dbReference type="ARBA" id="ARBA00022679"/>
    </source>
</evidence>
<evidence type="ECO:0000313" key="13">
    <source>
        <dbReference type="Proteomes" id="UP001157418"/>
    </source>
</evidence>
<gene>
    <name evidence="12" type="ORF">LVIROSA_LOCUS39531</name>
</gene>
<dbReference type="EMBL" id="CAKMRJ010005745">
    <property type="protein sequence ID" value="CAH1454346.1"/>
    <property type="molecule type" value="Genomic_DNA"/>
</dbReference>
<dbReference type="GO" id="GO:0007064">
    <property type="term" value="P:mitotic sister chromatid cohesion"/>
    <property type="evidence" value="ECO:0007669"/>
    <property type="project" value="TreeGrafter"/>
</dbReference>
<dbReference type="Pfam" id="PF13880">
    <property type="entry name" value="Acetyltransf_13"/>
    <property type="match status" value="1"/>
</dbReference>
<evidence type="ECO:0000256" key="4">
    <source>
        <dbReference type="ARBA" id="ARBA00022723"/>
    </source>
</evidence>
<evidence type="ECO:0000259" key="11">
    <source>
        <dbReference type="Pfam" id="PF13880"/>
    </source>
</evidence>
<keyword evidence="6" id="KW-0862">Zinc</keyword>
<feature type="domain" description="N-acetyltransferase ESCO zinc-finger" evidence="10">
    <location>
        <begin position="170"/>
        <end position="208"/>
    </location>
</feature>
<dbReference type="InterPro" id="IPR028009">
    <property type="entry name" value="ESCO_Acetyltransf_dom"/>
</dbReference>
<dbReference type="GO" id="GO:0000785">
    <property type="term" value="C:chromatin"/>
    <property type="evidence" value="ECO:0007669"/>
    <property type="project" value="TreeGrafter"/>
</dbReference>
<evidence type="ECO:0000256" key="1">
    <source>
        <dbReference type="ARBA" id="ARBA00004123"/>
    </source>
</evidence>
<evidence type="ECO:0000256" key="8">
    <source>
        <dbReference type="ARBA" id="ARBA00023306"/>
    </source>
</evidence>
<keyword evidence="13" id="KW-1185">Reference proteome</keyword>
<keyword evidence="9" id="KW-0012">Acyltransferase</keyword>
<sequence length="430" mass="48398">MTSQFCIPNSDTTKDASFVLLLSCEATGRSAAPHCYRRPSTFDPIATGSLTAVFRPCNVSVNVNLILVSVNQQQAMQSKINSFFIPSSSSSTSRSQALDPPLPLLDNLSDDEDFTREPEIPIIYTRRAPNTDRANDDLFKENDPNKLNFRQQLVATNSKKVLNKKRKYAQFHLDLGQSDFLLHTCKTCGFKFAPGDEEDTRVHKEFHKSYTHGIHFKGWRNERVIDTHSLEHGRVILVLNDDPPAHIKKVEEVIKMMEMELGDGWIFHKNCKVYLYISSQRVAGCLVAEPINKAYPLVSNSDQNHDVTTTLKEVKKSTPTTLQFGSISFQREIIKKNKNQRNSNDTLLGAIICEKDSIPAVCGIRAIWVTPSNRRKHIATHLLEATRKSFSLDVILEHSDLAFSQPTNVGKLLASSYTNTKSLLVYTTIS</sequence>
<feature type="domain" description="N-acetyltransferase ESCO acetyl-transferase" evidence="11">
    <location>
        <begin position="359"/>
        <end position="426"/>
    </location>
</feature>
<dbReference type="GO" id="GO:0008270">
    <property type="term" value="F:zinc ion binding"/>
    <property type="evidence" value="ECO:0007669"/>
    <property type="project" value="UniProtKB-KW"/>
</dbReference>
<evidence type="ECO:0000256" key="6">
    <source>
        <dbReference type="ARBA" id="ARBA00022833"/>
    </source>
</evidence>
<proteinExistence type="inferred from homology"/>
<name>A0AAU9PVE6_9ASTR</name>
<accession>A0AAU9PVE6</accession>
<dbReference type="Pfam" id="PF13878">
    <property type="entry name" value="zf-C2H2_3"/>
    <property type="match status" value="1"/>
</dbReference>
<dbReference type="GO" id="GO:0061733">
    <property type="term" value="F:protein-lysine-acetyltransferase activity"/>
    <property type="evidence" value="ECO:0007669"/>
    <property type="project" value="TreeGrafter"/>
</dbReference>
<dbReference type="PANTHER" id="PTHR45884">
    <property type="entry name" value="N-ACETYLTRANSFERASE ECO"/>
    <property type="match status" value="1"/>
</dbReference>
<keyword evidence="5" id="KW-0863">Zinc-finger</keyword>
<dbReference type="PANTHER" id="PTHR45884:SF2">
    <property type="entry name" value="N-ACETYLTRANSFERASE ECO"/>
    <property type="match status" value="1"/>
</dbReference>
<reference evidence="12 13" key="1">
    <citation type="submission" date="2022-01" db="EMBL/GenBank/DDBJ databases">
        <authorList>
            <person name="Xiong W."/>
            <person name="Schranz E."/>
        </authorList>
    </citation>
    <scope>NUCLEOTIDE SEQUENCE [LARGE SCALE GENOMIC DNA]</scope>
</reference>
<keyword evidence="7" id="KW-0539">Nucleus</keyword>
<evidence type="ECO:0000259" key="10">
    <source>
        <dbReference type="Pfam" id="PF13878"/>
    </source>
</evidence>
<evidence type="ECO:0000256" key="2">
    <source>
        <dbReference type="ARBA" id="ARBA00005816"/>
    </source>
</evidence>
<comment type="similarity">
    <text evidence="2">Belongs to the acetyltransferase family. ECO subfamily.</text>
</comment>
<dbReference type="GO" id="GO:0005634">
    <property type="term" value="C:nucleus"/>
    <property type="evidence" value="ECO:0007669"/>
    <property type="project" value="UniProtKB-SubCell"/>
</dbReference>
<keyword evidence="3" id="KW-0808">Transferase</keyword>
<comment type="caution">
    <text evidence="12">The sequence shown here is derived from an EMBL/GenBank/DDBJ whole genome shotgun (WGS) entry which is preliminary data.</text>
</comment>
<protein>
    <submittedName>
        <fullName evidence="12">Uncharacterized protein</fullName>
    </submittedName>
</protein>
<evidence type="ECO:0000256" key="9">
    <source>
        <dbReference type="ARBA" id="ARBA00023315"/>
    </source>
</evidence>
<dbReference type="AlphaFoldDB" id="A0AAU9PVE6"/>
<evidence type="ECO:0000256" key="7">
    <source>
        <dbReference type="ARBA" id="ARBA00023242"/>
    </source>
</evidence>
<comment type="subcellular location">
    <subcellularLocation>
        <location evidence="1">Nucleus</location>
    </subcellularLocation>
</comment>
<keyword evidence="8" id="KW-0131">Cell cycle</keyword>
<evidence type="ECO:0000256" key="5">
    <source>
        <dbReference type="ARBA" id="ARBA00022771"/>
    </source>
</evidence>
<keyword evidence="4" id="KW-0479">Metal-binding</keyword>